<dbReference type="Proteomes" id="UP000466794">
    <property type="component" value="Unassembled WGS sequence"/>
</dbReference>
<reference evidence="2 3" key="1">
    <citation type="submission" date="2019-12" db="EMBL/GenBank/DDBJ databases">
        <title>Nocardia sp. nov. ET3-3 isolated from soil.</title>
        <authorList>
            <person name="Kanchanasin P."/>
            <person name="Tanasupawat S."/>
            <person name="Yuki M."/>
            <person name="Kudo T."/>
        </authorList>
    </citation>
    <scope>NUCLEOTIDE SEQUENCE [LARGE SCALE GENOMIC DNA]</scope>
    <source>
        <strain evidence="2 3">ET3-3</strain>
    </source>
</reference>
<evidence type="ECO:0000256" key="1">
    <source>
        <dbReference type="SAM" id="MobiDB-lite"/>
    </source>
</evidence>
<name>A0A7K1VC20_9NOCA</name>
<gene>
    <name evidence="2" type="ORF">GPX89_41375</name>
</gene>
<evidence type="ECO:0000313" key="3">
    <source>
        <dbReference type="Proteomes" id="UP000466794"/>
    </source>
</evidence>
<protein>
    <submittedName>
        <fullName evidence="2">Uncharacterized protein</fullName>
    </submittedName>
</protein>
<dbReference type="EMBL" id="WRPP01000014">
    <property type="protein sequence ID" value="MVU83678.1"/>
    <property type="molecule type" value="Genomic_DNA"/>
</dbReference>
<feature type="region of interest" description="Disordered" evidence="1">
    <location>
        <begin position="1"/>
        <end position="71"/>
    </location>
</feature>
<dbReference type="AlphaFoldDB" id="A0A7K1VC20"/>
<organism evidence="2 3">
    <name type="scientific">Nocardia terrae</name>
    <dbReference type="NCBI Taxonomy" id="2675851"/>
    <lineage>
        <taxon>Bacteria</taxon>
        <taxon>Bacillati</taxon>
        <taxon>Actinomycetota</taxon>
        <taxon>Actinomycetes</taxon>
        <taxon>Mycobacteriales</taxon>
        <taxon>Nocardiaceae</taxon>
        <taxon>Nocardia</taxon>
    </lineage>
</organism>
<evidence type="ECO:0000313" key="2">
    <source>
        <dbReference type="EMBL" id="MVU83678.1"/>
    </source>
</evidence>
<dbReference type="RefSeq" id="WP_157393236.1">
    <property type="nucleotide sequence ID" value="NZ_WRPP01000014.1"/>
</dbReference>
<sequence length="71" mass="7631">MTDRIDAVPEADSVEQSIPADPADEVLDSDSKITDLPADDNGWTASEGDLVEQSIPVPMDDDYDESADGDY</sequence>
<feature type="compositionally biased region" description="Acidic residues" evidence="1">
    <location>
        <begin position="59"/>
        <end position="71"/>
    </location>
</feature>
<proteinExistence type="predicted"/>
<accession>A0A7K1VC20</accession>
<keyword evidence="3" id="KW-1185">Reference proteome</keyword>
<comment type="caution">
    <text evidence="2">The sequence shown here is derived from an EMBL/GenBank/DDBJ whole genome shotgun (WGS) entry which is preliminary data.</text>
</comment>